<name>A0ABQ7FLG3_9ACTN</name>
<dbReference type="EMBL" id="WHPN01000268">
    <property type="protein sequence ID" value="KAF4408606.1"/>
    <property type="molecule type" value="Genomic_DNA"/>
</dbReference>
<keyword evidence="2" id="KW-1185">Reference proteome</keyword>
<proteinExistence type="predicted"/>
<sequence>MKPREIDGDRQQLADEIEDSVQGWRCLGNDELSQQAKAAVNELRNGADRVQVGHTIYNVKD</sequence>
<gene>
    <name evidence="1" type="ORF">GCU69_12975</name>
</gene>
<protein>
    <submittedName>
        <fullName evidence="1">Uncharacterized protein</fullName>
    </submittedName>
</protein>
<dbReference type="RefSeq" id="WP_156206089.1">
    <property type="nucleotide sequence ID" value="NZ_WHPN01000268.1"/>
</dbReference>
<organism evidence="1 2">
    <name type="scientific">Streptomyces lycii</name>
    <dbReference type="NCBI Taxonomy" id="2654337"/>
    <lineage>
        <taxon>Bacteria</taxon>
        <taxon>Bacillati</taxon>
        <taxon>Actinomycetota</taxon>
        <taxon>Actinomycetes</taxon>
        <taxon>Kitasatosporales</taxon>
        <taxon>Streptomycetaceae</taxon>
        <taxon>Streptomyces</taxon>
    </lineage>
</organism>
<evidence type="ECO:0000313" key="1">
    <source>
        <dbReference type="EMBL" id="KAF4408606.1"/>
    </source>
</evidence>
<dbReference type="Proteomes" id="UP000621266">
    <property type="component" value="Unassembled WGS sequence"/>
</dbReference>
<reference evidence="1 2" key="1">
    <citation type="submission" date="2019-10" db="EMBL/GenBank/DDBJ databases">
        <title>Streptomyces tenebrisbrunneis sp.nov., an endogenous actinomycete isolated from of Lycium ruthenicum.</title>
        <authorList>
            <person name="Ma L."/>
        </authorList>
    </citation>
    <scope>NUCLEOTIDE SEQUENCE [LARGE SCALE GENOMIC DNA]</scope>
    <source>
        <strain evidence="1 2">TRM 66187</strain>
    </source>
</reference>
<accession>A0ABQ7FLG3</accession>
<comment type="caution">
    <text evidence="1">The sequence shown here is derived from an EMBL/GenBank/DDBJ whole genome shotgun (WGS) entry which is preliminary data.</text>
</comment>
<evidence type="ECO:0000313" key="2">
    <source>
        <dbReference type="Proteomes" id="UP000621266"/>
    </source>
</evidence>